<proteinExistence type="predicted"/>
<evidence type="ECO:0000313" key="2">
    <source>
        <dbReference type="EMBL" id="PSJ61716.1"/>
    </source>
</evidence>
<dbReference type="Gene3D" id="3.60.15.10">
    <property type="entry name" value="Ribonuclease Z/Hydroxyacylglutathione hydrolase-like"/>
    <property type="match status" value="1"/>
</dbReference>
<dbReference type="AlphaFoldDB" id="A0A2P7SGU0"/>
<dbReference type="SMART" id="SM00849">
    <property type="entry name" value="Lactamase_B"/>
    <property type="match status" value="1"/>
</dbReference>
<accession>A0A2P7SGU0</accession>
<dbReference type="Proteomes" id="UP000241229">
    <property type="component" value="Unassembled WGS sequence"/>
</dbReference>
<organism evidence="2 3">
    <name type="scientific">Kumtagia ephedrae</name>
    <dbReference type="NCBI Taxonomy" id="2116701"/>
    <lineage>
        <taxon>Bacteria</taxon>
        <taxon>Pseudomonadati</taxon>
        <taxon>Pseudomonadota</taxon>
        <taxon>Alphaproteobacteria</taxon>
        <taxon>Hyphomicrobiales</taxon>
        <taxon>Phyllobacteriaceae</taxon>
        <taxon>Kumtagia</taxon>
    </lineage>
</organism>
<sequence length="285" mass="30671">MTTLVAEPFDGSLAQRLAGQEAADACFYWLGQAGFLLAFAGRRILIDPYLSDSLAEKYRGKAFSHERMMPAPISTAELGKVDVVLVTHHHTDHMDPATLAPIAATNPDCRFVVPRASLDEAQRRIGVGHERLIALDAGENFAPFDGVHVTVIRAAHEALERSAEGWHRFLGYVVQVGAAKLYHSGDTIPFDGLVEEVEAHAPDIALLPVNGRRAELTAAGIAGNLTLSEAIDLAGAIGAGHMIGHHYGMFAFNTAPAEAIDQAAAAHTCRPQIHRARTGVEYRIF</sequence>
<name>A0A2P7SGU0_9HYPH</name>
<reference evidence="2 3" key="1">
    <citation type="submission" date="2018-03" db="EMBL/GenBank/DDBJ databases">
        <title>The draft genome of Mesorhizobium sp. 6GN-30.</title>
        <authorList>
            <person name="Liu L."/>
            <person name="Li L."/>
            <person name="Wang T."/>
            <person name="Zhang X."/>
            <person name="Liang L."/>
        </authorList>
    </citation>
    <scope>NUCLEOTIDE SEQUENCE [LARGE SCALE GENOMIC DNA]</scope>
    <source>
        <strain evidence="2 3">6GN30</strain>
    </source>
</reference>
<dbReference type="Pfam" id="PF12706">
    <property type="entry name" value="Lactamase_B_2"/>
    <property type="match status" value="1"/>
</dbReference>
<evidence type="ECO:0000259" key="1">
    <source>
        <dbReference type="SMART" id="SM00849"/>
    </source>
</evidence>
<comment type="caution">
    <text evidence="2">The sequence shown here is derived from an EMBL/GenBank/DDBJ whole genome shotgun (WGS) entry which is preliminary data.</text>
</comment>
<gene>
    <name evidence="2" type="ORF">C7I84_08910</name>
</gene>
<dbReference type="PANTHER" id="PTHR43546">
    <property type="entry name" value="UPF0173 METAL-DEPENDENT HYDROLASE MJ1163-RELATED"/>
    <property type="match status" value="1"/>
</dbReference>
<dbReference type="GO" id="GO:0016787">
    <property type="term" value="F:hydrolase activity"/>
    <property type="evidence" value="ECO:0007669"/>
    <property type="project" value="UniProtKB-KW"/>
</dbReference>
<feature type="domain" description="Metallo-beta-lactamase" evidence="1">
    <location>
        <begin position="31"/>
        <end position="241"/>
    </location>
</feature>
<dbReference type="EMBL" id="PXYK01000007">
    <property type="protein sequence ID" value="PSJ61716.1"/>
    <property type="molecule type" value="Genomic_DNA"/>
</dbReference>
<keyword evidence="2" id="KW-0378">Hydrolase</keyword>
<evidence type="ECO:0000313" key="3">
    <source>
        <dbReference type="Proteomes" id="UP000241229"/>
    </source>
</evidence>
<dbReference type="InterPro" id="IPR050114">
    <property type="entry name" value="UPF0173_UPF0282_UlaG_hydrolase"/>
</dbReference>
<dbReference type="InterPro" id="IPR036866">
    <property type="entry name" value="RibonucZ/Hydroxyglut_hydro"/>
</dbReference>
<dbReference type="SUPFAM" id="SSF56281">
    <property type="entry name" value="Metallo-hydrolase/oxidoreductase"/>
    <property type="match status" value="1"/>
</dbReference>
<protein>
    <submittedName>
        <fullName evidence="2">MBL fold metallo-hydrolase</fullName>
    </submittedName>
</protein>
<dbReference type="RefSeq" id="WP_106771824.1">
    <property type="nucleotide sequence ID" value="NZ_PXYK01000007.1"/>
</dbReference>
<dbReference type="OrthoDB" id="9805728at2"/>
<keyword evidence="3" id="KW-1185">Reference proteome</keyword>
<dbReference type="InterPro" id="IPR001279">
    <property type="entry name" value="Metallo-B-lactamas"/>
</dbReference>